<evidence type="ECO:0000259" key="2">
    <source>
        <dbReference type="Pfam" id="PF10335"/>
    </source>
</evidence>
<sequence>MPDDVSLPPELAALFHQIYDDLTTGTNYPDPRQLKDQLDTWIRHMLYSPTDLADILKAVSAIHDALTARIITHHVSVFKTRDHRSVPGAFCWIAMGSDARQEQVVRTDQDNALIYADPPRSQEKDWDAYFADLAGQVVTDLDRFGFSLCKGDVMATNPQWRGSLTRWRQSLDQWIGSAEPADIRILTILLDFRPVYGDFPMARGLLDRVFDLFQKNPAVNHYLTRDDLLFSSPKTLFGRIRTHRIPGCRACFNIKTAGLAHLINGIRILALNHGIFSPSTLARLAGLKDQKIIDAGEYEQYLEAFYHLNRLKIGSHLNRDRHPDLPVNCVDLTTLSKTKKKQLKTVLNSVTLLQKQIQRNYSMKWMNFFN</sequence>
<name>S0FZW7_9BACT</name>
<accession>S0FZW7</accession>
<comment type="caution">
    <text evidence="3">The sequence shown here is derived from an EMBL/GenBank/DDBJ whole genome shotgun (WGS) entry which is preliminary data.</text>
</comment>
<proteinExistence type="predicted"/>
<evidence type="ECO:0000259" key="1">
    <source>
        <dbReference type="Pfam" id="PF03445"/>
    </source>
</evidence>
<dbReference type="Pfam" id="PF03445">
    <property type="entry name" value="DUF294"/>
    <property type="match status" value="1"/>
</dbReference>
<dbReference type="Proteomes" id="UP000014216">
    <property type="component" value="Unassembled WGS sequence"/>
</dbReference>
<gene>
    <name evidence="3" type="ORF">Dpo_7c01950</name>
</gene>
<feature type="domain" description="Protein-PII uridylyltransferase N-terminal" evidence="1">
    <location>
        <begin position="37"/>
        <end position="180"/>
    </location>
</feature>
<dbReference type="GO" id="GO:0008773">
    <property type="term" value="F:[protein-PII] uridylyltransferase activity"/>
    <property type="evidence" value="ECO:0007669"/>
    <property type="project" value="InterPro"/>
</dbReference>
<protein>
    <submittedName>
        <fullName evidence="3">Putative cyclic nucleotide-binding protein</fullName>
    </submittedName>
</protein>
<dbReference type="CDD" id="cd05401">
    <property type="entry name" value="NT_GlnE_GlnD_like"/>
    <property type="match status" value="1"/>
</dbReference>
<organism evidence="3 4">
    <name type="scientific">Desulfotignum phosphitoxidans DSM 13687</name>
    <dbReference type="NCBI Taxonomy" id="1286635"/>
    <lineage>
        <taxon>Bacteria</taxon>
        <taxon>Pseudomonadati</taxon>
        <taxon>Thermodesulfobacteriota</taxon>
        <taxon>Desulfobacteria</taxon>
        <taxon>Desulfobacterales</taxon>
        <taxon>Desulfobacteraceae</taxon>
        <taxon>Desulfotignum</taxon>
    </lineage>
</organism>
<keyword evidence="4" id="KW-1185">Reference proteome</keyword>
<dbReference type="InterPro" id="IPR005105">
    <property type="entry name" value="GlnD_Uridyltrans_N"/>
</dbReference>
<dbReference type="PATRIC" id="fig|1286635.3.peg.3366"/>
<dbReference type="InterPro" id="IPR018821">
    <property type="entry name" value="DUF294_put_nucleoTrafse_sb-bd"/>
</dbReference>
<feature type="domain" description="DUF294" evidence="2">
    <location>
        <begin position="221"/>
        <end position="361"/>
    </location>
</feature>
<evidence type="ECO:0000313" key="3">
    <source>
        <dbReference type="EMBL" id="EMS78719.1"/>
    </source>
</evidence>
<dbReference type="AlphaFoldDB" id="S0FZW7"/>
<evidence type="ECO:0000313" key="4">
    <source>
        <dbReference type="Proteomes" id="UP000014216"/>
    </source>
</evidence>
<dbReference type="Pfam" id="PF10335">
    <property type="entry name" value="DUF294_C"/>
    <property type="match status" value="1"/>
</dbReference>
<dbReference type="EMBL" id="APJX01000007">
    <property type="protein sequence ID" value="EMS78719.1"/>
    <property type="molecule type" value="Genomic_DNA"/>
</dbReference>
<reference evidence="3 4" key="1">
    <citation type="journal article" date="2013" name="Genome Announc.">
        <title>Draft Genome Sequence of Desulfotignum phosphitoxidans DSM 13687 Strain FiPS-3.</title>
        <authorList>
            <person name="Poehlein A."/>
            <person name="Daniel R."/>
            <person name="Simeonova D.D."/>
        </authorList>
    </citation>
    <scope>NUCLEOTIDE SEQUENCE [LARGE SCALE GENOMIC DNA]</scope>
    <source>
        <strain evidence="3 4">DSM 13687</strain>
    </source>
</reference>